<reference evidence="10 11" key="1">
    <citation type="journal article" date="2019" name="Emerg. Microbes Infect.">
        <title>Comprehensive subspecies identification of 175 nontuberculous mycobacteria species based on 7547 genomic profiles.</title>
        <authorList>
            <person name="Matsumoto Y."/>
            <person name="Kinjo T."/>
            <person name="Motooka D."/>
            <person name="Nabeya D."/>
            <person name="Jung N."/>
            <person name="Uechi K."/>
            <person name="Horii T."/>
            <person name="Iida T."/>
            <person name="Fujita J."/>
            <person name="Nakamura S."/>
        </authorList>
    </citation>
    <scope>NUCLEOTIDE SEQUENCE [LARGE SCALE GENOMIC DNA]</scope>
    <source>
        <strain evidence="10 11">JCM 6396</strain>
    </source>
</reference>
<dbReference type="PANTHER" id="PTHR11403:SF6">
    <property type="entry name" value="NITRIC OXIDE REDUCTASE SUBUNIT E"/>
    <property type="match status" value="1"/>
</dbReference>
<dbReference type="AlphaFoldDB" id="A0A7I7KAK2"/>
<comment type="similarity">
    <text evidence="2 9">Belongs to the cytochrome c oxidase subunit 3 family.</text>
</comment>
<dbReference type="KEGG" id="mdu:MDUV_52420"/>
<keyword evidence="6" id="KW-0472">Membrane</keyword>
<dbReference type="InterPro" id="IPR013833">
    <property type="entry name" value="Cyt_c_oxidase_su3_a-hlx"/>
</dbReference>
<protein>
    <recommendedName>
        <fullName evidence="3">Probable cytochrome c oxidase subunit 3</fullName>
    </recommendedName>
    <alternativeName>
        <fullName evidence="7">Cytochrome aa3 subunit 3</fullName>
    </alternativeName>
</protein>
<dbReference type="SUPFAM" id="SSF81452">
    <property type="entry name" value="Cytochrome c oxidase subunit III-like"/>
    <property type="match status" value="1"/>
</dbReference>
<evidence type="ECO:0000256" key="2">
    <source>
        <dbReference type="ARBA" id="ARBA00010581"/>
    </source>
</evidence>
<dbReference type="RefSeq" id="WP_098001551.1">
    <property type="nucleotide sequence ID" value="NZ_AP022563.1"/>
</dbReference>
<dbReference type="OrthoDB" id="9810850at2"/>
<dbReference type="EMBL" id="AP022563">
    <property type="protein sequence ID" value="BBX20382.1"/>
    <property type="molecule type" value="Genomic_DNA"/>
</dbReference>
<evidence type="ECO:0000256" key="3">
    <source>
        <dbReference type="ARBA" id="ARBA00022347"/>
    </source>
</evidence>
<comment type="subcellular location">
    <subcellularLocation>
        <location evidence="9">Cell membrane</location>
        <topology evidence="9">Multi-pass membrane protein</topology>
    </subcellularLocation>
    <subcellularLocation>
        <location evidence="1">Membrane</location>
        <topology evidence="1">Multi-pass membrane protein</topology>
    </subcellularLocation>
</comment>
<dbReference type="Gene3D" id="1.20.120.80">
    <property type="entry name" value="Cytochrome c oxidase, subunit III, four-helix bundle"/>
    <property type="match status" value="1"/>
</dbReference>
<evidence type="ECO:0000256" key="5">
    <source>
        <dbReference type="ARBA" id="ARBA00022989"/>
    </source>
</evidence>
<evidence type="ECO:0000313" key="10">
    <source>
        <dbReference type="EMBL" id="BBX20382.1"/>
    </source>
</evidence>
<keyword evidence="4 9" id="KW-0812">Transmembrane</keyword>
<sequence length="194" mass="20475">MTVTAPAATTARRTPGEAGTWVFLFGDMLVFGAFFVTFLVQRAAAPEVFEAARATLHLGVGVANTLVLLTSSLFVVLSISAHRAALPAVATRAAVAAMVCGGVFVALKVSEYLALAGAGHGPGANDFYLYYFVLTGLHLFHVCLGLGALAFLAGQTRRAELSPTRTALVESAACFWHLVDLLWIVLFALLYLVS</sequence>
<dbReference type="Pfam" id="PF00510">
    <property type="entry name" value="COX3"/>
    <property type="match status" value="1"/>
</dbReference>
<dbReference type="InterPro" id="IPR035973">
    <property type="entry name" value="Cyt_c_oxidase_su3-like_sf"/>
</dbReference>
<dbReference type="GO" id="GO:0005886">
    <property type="term" value="C:plasma membrane"/>
    <property type="evidence" value="ECO:0007669"/>
    <property type="project" value="UniProtKB-SubCell"/>
</dbReference>
<dbReference type="Proteomes" id="UP000467006">
    <property type="component" value="Chromosome"/>
</dbReference>
<evidence type="ECO:0000313" key="11">
    <source>
        <dbReference type="Proteomes" id="UP000467006"/>
    </source>
</evidence>
<dbReference type="PROSITE" id="PS50253">
    <property type="entry name" value="COX3"/>
    <property type="match status" value="1"/>
</dbReference>
<dbReference type="GO" id="GO:0004129">
    <property type="term" value="F:cytochrome-c oxidase activity"/>
    <property type="evidence" value="ECO:0007669"/>
    <property type="project" value="UniProtKB-EC"/>
</dbReference>
<dbReference type="PANTHER" id="PTHR11403">
    <property type="entry name" value="CYTOCHROME C OXIDASE SUBUNIT III"/>
    <property type="match status" value="1"/>
</dbReference>
<name>A0A7I7KAK2_9MYCO</name>
<proteinExistence type="inferred from homology"/>
<evidence type="ECO:0000256" key="8">
    <source>
        <dbReference type="ARBA" id="ARBA00047816"/>
    </source>
</evidence>
<evidence type="ECO:0000256" key="7">
    <source>
        <dbReference type="ARBA" id="ARBA00031400"/>
    </source>
</evidence>
<comment type="catalytic activity">
    <reaction evidence="8">
        <text>4 Fe(II)-[cytochrome c] + O2 + 8 H(+)(in) = 4 Fe(III)-[cytochrome c] + 2 H2O + 4 H(+)(out)</text>
        <dbReference type="Rhea" id="RHEA:11436"/>
        <dbReference type="Rhea" id="RHEA-COMP:10350"/>
        <dbReference type="Rhea" id="RHEA-COMP:14399"/>
        <dbReference type="ChEBI" id="CHEBI:15377"/>
        <dbReference type="ChEBI" id="CHEBI:15378"/>
        <dbReference type="ChEBI" id="CHEBI:15379"/>
        <dbReference type="ChEBI" id="CHEBI:29033"/>
        <dbReference type="ChEBI" id="CHEBI:29034"/>
        <dbReference type="EC" id="7.1.1.9"/>
    </reaction>
</comment>
<evidence type="ECO:0000256" key="9">
    <source>
        <dbReference type="RuleBase" id="RU003376"/>
    </source>
</evidence>
<keyword evidence="5" id="KW-1133">Transmembrane helix</keyword>
<evidence type="ECO:0000256" key="6">
    <source>
        <dbReference type="ARBA" id="ARBA00023136"/>
    </source>
</evidence>
<gene>
    <name evidence="10" type="ORF">MDUV_52420</name>
</gene>
<organism evidence="10 11">
    <name type="scientific">Mycolicibacterium duvalii</name>
    <dbReference type="NCBI Taxonomy" id="39688"/>
    <lineage>
        <taxon>Bacteria</taxon>
        <taxon>Bacillati</taxon>
        <taxon>Actinomycetota</taxon>
        <taxon>Actinomycetes</taxon>
        <taxon>Mycobacteriales</taxon>
        <taxon>Mycobacteriaceae</taxon>
        <taxon>Mycolicibacterium</taxon>
    </lineage>
</organism>
<evidence type="ECO:0000256" key="4">
    <source>
        <dbReference type="ARBA" id="ARBA00022692"/>
    </source>
</evidence>
<dbReference type="InterPro" id="IPR000298">
    <property type="entry name" value="Cyt_c_oxidase-like_su3"/>
</dbReference>
<dbReference type="InterPro" id="IPR024791">
    <property type="entry name" value="Cyt_c/ubiquinol_Oxase_su3"/>
</dbReference>
<dbReference type="GO" id="GO:0019646">
    <property type="term" value="P:aerobic electron transport chain"/>
    <property type="evidence" value="ECO:0007669"/>
    <property type="project" value="InterPro"/>
</dbReference>
<evidence type="ECO:0000256" key="1">
    <source>
        <dbReference type="ARBA" id="ARBA00004141"/>
    </source>
</evidence>
<keyword evidence="11" id="KW-1185">Reference proteome</keyword>
<accession>A0A7I7KAK2</accession>